<dbReference type="InterPro" id="IPR007861">
    <property type="entry name" value="DNA_mismatch_repair_MutS_clamp"/>
</dbReference>
<evidence type="ECO:0000256" key="5">
    <source>
        <dbReference type="ARBA" id="ARBA00023125"/>
    </source>
</evidence>
<evidence type="ECO:0000256" key="8">
    <source>
        <dbReference type="SAM" id="Coils"/>
    </source>
</evidence>
<accession>A0AAW0G434</accession>
<dbReference type="Gene3D" id="3.40.1170.10">
    <property type="entry name" value="DNA repair protein MutS, domain I"/>
    <property type="match status" value="1"/>
</dbReference>
<comment type="function">
    <text evidence="6 7">Component of the post-replicative DNA mismatch repair system (MMR).</text>
</comment>
<dbReference type="SUPFAM" id="SSF48334">
    <property type="entry name" value="DNA repair protein MutS, domain III"/>
    <property type="match status" value="1"/>
</dbReference>
<evidence type="ECO:0000256" key="1">
    <source>
        <dbReference type="ARBA" id="ARBA00006271"/>
    </source>
</evidence>
<comment type="caution">
    <text evidence="11">The sequence shown here is derived from an EMBL/GenBank/DDBJ whole genome shotgun (WGS) entry which is preliminary data.</text>
</comment>
<dbReference type="Gene3D" id="3.30.420.110">
    <property type="entry name" value="MutS, connector domain"/>
    <property type="match status" value="1"/>
</dbReference>
<dbReference type="PANTHER" id="PTHR11361:SF148">
    <property type="entry name" value="DNA MISMATCH REPAIR PROTEIN MSH6"/>
    <property type="match status" value="1"/>
</dbReference>
<keyword evidence="6 7" id="KW-0234">DNA repair</keyword>
<dbReference type="Pfam" id="PF05192">
    <property type="entry name" value="MutS_III"/>
    <property type="match status" value="1"/>
</dbReference>
<dbReference type="Pfam" id="PF05188">
    <property type="entry name" value="MutS_II"/>
    <property type="match status" value="1"/>
</dbReference>
<dbReference type="SUPFAM" id="SSF55271">
    <property type="entry name" value="DNA repair protein MutS, domain I"/>
    <property type="match status" value="1"/>
</dbReference>
<dbReference type="GO" id="GO:0006298">
    <property type="term" value="P:mismatch repair"/>
    <property type="evidence" value="ECO:0007669"/>
    <property type="project" value="InterPro"/>
</dbReference>
<dbReference type="InterPro" id="IPR016151">
    <property type="entry name" value="DNA_mismatch_repair_MutS_N"/>
</dbReference>
<dbReference type="SUPFAM" id="SSF53150">
    <property type="entry name" value="DNA repair protein MutS, domain II"/>
    <property type="match status" value="1"/>
</dbReference>
<dbReference type="Gene3D" id="3.40.50.300">
    <property type="entry name" value="P-loop containing nucleotide triphosphate hydrolases"/>
    <property type="match status" value="1"/>
</dbReference>
<dbReference type="InterPro" id="IPR017261">
    <property type="entry name" value="DNA_mismatch_repair_MutS/MSH"/>
</dbReference>
<feature type="compositionally biased region" description="Basic and acidic residues" evidence="9">
    <location>
        <begin position="313"/>
        <end position="322"/>
    </location>
</feature>
<feature type="coiled-coil region" evidence="8">
    <location>
        <begin position="837"/>
        <end position="868"/>
    </location>
</feature>
<gene>
    <name evidence="11" type="ORF">QCA50_010717</name>
</gene>
<dbReference type="GO" id="GO:0030983">
    <property type="term" value="F:mismatched DNA binding"/>
    <property type="evidence" value="ECO:0007669"/>
    <property type="project" value="UniProtKB-UniRule"/>
</dbReference>
<evidence type="ECO:0000256" key="3">
    <source>
        <dbReference type="ARBA" id="ARBA00022763"/>
    </source>
</evidence>
<keyword evidence="4 6" id="KW-0067">ATP-binding</keyword>
<feature type="compositionally biased region" description="Low complexity" evidence="9">
    <location>
        <begin position="244"/>
        <end position="265"/>
    </location>
</feature>
<keyword evidence="8" id="KW-0175">Coiled coil</keyword>
<dbReference type="InterPro" id="IPR027417">
    <property type="entry name" value="P-loop_NTPase"/>
</dbReference>
<dbReference type="EMBL" id="JASBNA010000018">
    <property type="protein sequence ID" value="KAK7685910.1"/>
    <property type="molecule type" value="Genomic_DNA"/>
</dbReference>
<dbReference type="InterPro" id="IPR007695">
    <property type="entry name" value="DNA_mismatch_repair_MutS-lik_N"/>
</dbReference>
<evidence type="ECO:0000256" key="7">
    <source>
        <dbReference type="RuleBase" id="RU003756"/>
    </source>
</evidence>
<sequence length="1285" mass="142363">MSKANSKGDGMKQKSLMSFFGKPDATKTKSKPTAETSAGSTKPTATKDFEHSSASLRTPAGKGASQSSGISSAKYSRSSDGGSSAFETPPTSDPIDVDMSSEVDEETATDPKKSKKRKILVDDSDGDVDAAAFANGLSAYQPSPKTKRKNAKKQRVVEMIESDDDEPPVRTGRLKKQTDAQVFLDDEDEEESTSMNEFTKRLTKFKKSPAKAKSKGRKSKSDDDDDDFIVPDDDDEGEEDEPRASSSRASTSSRASSRLSYSHTSDANSDSDVPKPKKKSTSGSGRPPLKKDVSKGDSAGNIFLTAAEQRAQQQKEDKKSTDEPFGFLKDPRDKDGIRPGEPGYDPRTLFIPPKAWKGFTPFEKQFWEIKQNHFDTVLFFQKGKFLELYEEDARIGHQEFDLKLTQRVKMSMVGVPEMSFNFWAAKFLAKGYKVGRVDQAETALGAEMRVAADKSKGKGKMSAEDKGKEKIVRRELNKVYTNGTLVDEALLTDEQAGHCVSIREDAEDTGKEDKKRFGICVLDSSTSEFNLSSFEDDVCRTKLETLMRQLRPKEIIFTKGNLSVSTTRLLKAVLPGSCLWTSLRDIEGLPYDKALKELKVLFPAGEEDDAMDDNVHGLTSSVPEAIRKMAGCKEAVEALGSMIWYLRTLNIDKDILSMKNFNVYDPMKRGQGLVLDGQTLAHIEVLLNSEGTEEGSLLKLLSRCITPSGKRLFRIWLCMPLREVADINARLDAVDDLMSHPTFEASFSEIVKGLPDLERIVSRIHAKNCKVKDFLKVLDAFRTLSKGLSELADEAESFESKAVFGLLRSAPDLLPHIKHVKKMFKTTDEKTDEVVPQDGQDEEYDRVREEITGLEDELAKELKRLEKKVGCKLTYWHSHTGTKDIYLVQTSPKEKNLPRDWTKSGSTKAAVRWVVPDLQATIRTLKEARENRNTAVKQFKNRLFAEFDADRSVWLRAVRVLSELDCLFSLAKASSALGEPSCRPEFVEGDSAWVDFEQLRHPALCISSSLKGDFIPNNVKLGGEVGRIALLTGPNMGGKSTAMRMTATGIIMAQLGMYVPAKKARLCPVDAILTRMGAYDNMFSNASTFKVELDECCKILRDATPKSMVILDELGRGTSTYDGMAIAAAVLHQLATHTLALSFFATHYGSLTDDFAYHPNIRNMHMATLVDDEKMELVFLYKLVEGVASSSFGTHVANLAGVPMDVVERADVISKDFARKFKEKIEGKRKSGVSGRLPLVAQTDFAYLCGLAFGKKQLPEDGLRKKEVLRIIKGAVRNCLAQNVA</sequence>
<dbReference type="PANTHER" id="PTHR11361">
    <property type="entry name" value="DNA MISMATCH REPAIR PROTEIN MUTS FAMILY MEMBER"/>
    <property type="match status" value="1"/>
</dbReference>
<dbReference type="GO" id="GO:0005524">
    <property type="term" value="F:ATP binding"/>
    <property type="evidence" value="ECO:0007669"/>
    <property type="project" value="UniProtKB-UniRule"/>
</dbReference>
<evidence type="ECO:0000256" key="9">
    <source>
        <dbReference type="SAM" id="MobiDB-lite"/>
    </source>
</evidence>
<keyword evidence="2 6" id="KW-0547">Nucleotide-binding</keyword>
<dbReference type="InterPro" id="IPR007860">
    <property type="entry name" value="DNA_mmatch_repair_MutS_con_dom"/>
</dbReference>
<dbReference type="InterPro" id="IPR036678">
    <property type="entry name" value="MutS_con_dom_sf"/>
</dbReference>
<dbReference type="InterPro" id="IPR007696">
    <property type="entry name" value="DNA_mismatch_repair_MutS_core"/>
</dbReference>
<evidence type="ECO:0000313" key="12">
    <source>
        <dbReference type="Proteomes" id="UP001385951"/>
    </source>
</evidence>
<evidence type="ECO:0000256" key="4">
    <source>
        <dbReference type="ARBA" id="ARBA00022840"/>
    </source>
</evidence>
<dbReference type="PIRSF" id="PIRSF037677">
    <property type="entry name" value="DNA_mis_repair_Msh6"/>
    <property type="match status" value="1"/>
</dbReference>
<dbReference type="Pfam" id="PF00488">
    <property type="entry name" value="MutS_V"/>
    <property type="match status" value="1"/>
</dbReference>
<dbReference type="SMART" id="SM00534">
    <property type="entry name" value="MUTSac"/>
    <property type="match status" value="1"/>
</dbReference>
<feature type="domain" description="DNA mismatch repair proteins mutS family" evidence="10">
    <location>
        <begin position="1107"/>
        <end position="1123"/>
    </location>
</feature>
<name>A0AAW0G434_9APHY</name>
<feature type="compositionally biased region" description="Polar residues" evidence="9">
    <location>
        <begin position="64"/>
        <end position="90"/>
    </location>
</feature>
<feature type="compositionally biased region" description="Basic residues" evidence="9">
    <location>
        <begin position="145"/>
        <end position="154"/>
    </location>
</feature>
<dbReference type="SUPFAM" id="SSF52540">
    <property type="entry name" value="P-loop containing nucleoside triphosphate hydrolases"/>
    <property type="match status" value="1"/>
</dbReference>
<dbReference type="Gene3D" id="1.10.1420.10">
    <property type="match status" value="2"/>
</dbReference>
<dbReference type="GO" id="GO:0140664">
    <property type="term" value="F:ATP-dependent DNA damage sensor activity"/>
    <property type="evidence" value="ECO:0007669"/>
    <property type="project" value="InterPro"/>
</dbReference>
<keyword evidence="5 6" id="KW-0238">DNA-binding</keyword>
<dbReference type="PROSITE" id="PS00486">
    <property type="entry name" value="DNA_MISMATCH_REPAIR_2"/>
    <property type="match status" value="1"/>
</dbReference>
<keyword evidence="12" id="KW-1185">Reference proteome</keyword>
<evidence type="ECO:0000313" key="11">
    <source>
        <dbReference type="EMBL" id="KAK7685910.1"/>
    </source>
</evidence>
<dbReference type="NCBIfam" id="NF003810">
    <property type="entry name" value="PRK05399.1"/>
    <property type="match status" value="1"/>
</dbReference>
<proteinExistence type="inferred from homology"/>
<feature type="compositionally biased region" description="Acidic residues" evidence="9">
    <location>
        <begin position="222"/>
        <end position="241"/>
    </location>
</feature>
<evidence type="ECO:0000256" key="6">
    <source>
        <dbReference type="PIRNR" id="PIRNR037677"/>
    </source>
</evidence>
<feature type="compositionally biased region" description="Basic and acidic residues" evidence="9">
    <location>
        <begin position="329"/>
        <end position="338"/>
    </location>
</feature>
<organism evidence="11 12">
    <name type="scientific">Cerrena zonata</name>
    <dbReference type="NCBI Taxonomy" id="2478898"/>
    <lineage>
        <taxon>Eukaryota</taxon>
        <taxon>Fungi</taxon>
        <taxon>Dikarya</taxon>
        <taxon>Basidiomycota</taxon>
        <taxon>Agaricomycotina</taxon>
        <taxon>Agaricomycetes</taxon>
        <taxon>Polyporales</taxon>
        <taxon>Cerrenaceae</taxon>
        <taxon>Cerrena</taxon>
    </lineage>
</organism>
<dbReference type="InterPro" id="IPR036187">
    <property type="entry name" value="DNA_mismatch_repair_MutS_sf"/>
</dbReference>
<dbReference type="Pfam" id="PF01624">
    <property type="entry name" value="MutS_I"/>
    <property type="match status" value="1"/>
</dbReference>
<dbReference type="GO" id="GO:0032301">
    <property type="term" value="C:MutSalpha complex"/>
    <property type="evidence" value="ECO:0007669"/>
    <property type="project" value="TreeGrafter"/>
</dbReference>
<protein>
    <recommendedName>
        <fullName evidence="6">DNA mismatch repair protein</fullName>
    </recommendedName>
</protein>
<dbReference type="InterPro" id="IPR045076">
    <property type="entry name" value="MutS"/>
</dbReference>
<keyword evidence="3 6" id="KW-0227">DNA damage</keyword>
<feature type="compositionally biased region" description="Basic residues" evidence="9">
    <location>
        <begin position="201"/>
        <end position="218"/>
    </location>
</feature>
<feature type="region of interest" description="Disordered" evidence="9">
    <location>
        <begin position="1"/>
        <end position="346"/>
    </location>
</feature>
<comment type="similarity">
    <text evidence="1 6 7">Belongs to the DNA mismatch repair MutS family.</text>
</comment>
<dbReference type="SMART" id="SM00533">
    <property type="entry name" value="MUTSd"/>
    <property type="match status" value="1"/>
</dbReference>
<evidence type="ECO:0000259" key="10">
    <source>
        <dbReference type="PROSITE" id="PS00486"/>
    </source>
</evidence>
<evidence type="ECO:0000256" key="2">
    <source>
        <dbReference type="ARBA" id="ARBA00022741"/>
    </source>
</evidence>
<dbReference type="Pfam" id="PF05190">
    <property type="entry name" value="MutS_IV"/>
    <property type="match status" value="1"/>
</dbReference>
<reference evidence="11 12" key="1">
    <citation type="submission" date="2022-09" db="EMBL/GenBank/DDBJ databases">
        <authorList>
            <person name="Palmer J.M."/>
        </authorList>
    </citation>
    <scope>NUCLEOTIDE SEQUENCE [LARGE SCALE GENOMIC DNA]</scope>
    <source>
        <strain evidence="11 12">DSM 7382</strain>
    </source>
</reference>
<feature type="compositionally biased region" description="Polar residues" evidence="9">
    <location>
        <begin position="31"/>
        <end position="44"/>
    </location>
</feature>
<dbReference type="InterPro" id="IPR000432">
    <property type="entry name" value="DNA_mismatch_repair_MutS_C"/>
</dbReference>
<dbReference type="Proteomes" id="UP001385951">
    <property type="component" value="Unassembled WGS sequence"/>
</dbReference>
<dbReference type="FunFam" id="3.40.1170.10:FF:000002">
    <property type="entry name" value="DNA mismatch repair protein"/>
    <property type="match status" value="1"/>
</dbReference>
<feature type="compositionally biased region" description="Acidic residues" evidence="9">
    <location>
        <begin position="95"/>
        <end position="108"/>
    </location>
</feature>